<evidence type="ECO:0000313" key="3">
    <source>
        <dbReference type="Proteomes" id="UP000001699"/>
    </source>
</evidence>
<dbReference type="HOGENOM" id="CLU_053549_1_0_1"/>
<dbReference type="EMBL" id="DS499595">
    <property type="protein sequence ID" value="EDP54760.1"/>
    <property type="molecule type" value="Genomic_DNA"/>
</dbReference>
<feature type="region of interest" description="Disordered" evidence="1">
    <location>
        <begin position="307"/>
        <end position="345"/>
    </location>
</feature>
<feature type="compositionally biased region" description="Low complexity" evidence="1">
    <location>
        <begin position="1"/>
        <end position="15"/>
    </location>
</feature>
<reference evidence="2 3" key="1">
    <citation type="journal article" date="2008" name="PLoS Genet.">
        <title>Genomic islands in the pathogenic filamentous fungus Aspergillus fumigatus.</title>
        <authorList>
            <person name="Fedorova N.D."/>
            <person name="Khaldi N."/>
            <person name="Joardar V.S."/>
            <person name="Maiti R."/>
            <person name="Amedeo P."/>
            <person name="Anderson M.J."/>
            <person name="Crabtree J."/>
            <person name="Silva J.C."/>
            <person name="Badger J.H."/>
            <person name="Albarraq A."/>
            <person name="Angiuoli S."/>
            <person name="Bussey H."/>
            <person name="Bowyer P."/>
            <person name="Cotty P.J."/>
            <person name="Dyer P.S."/>
            <person name="Egan A."/>
            <person name="Galens K."/>
            <person name="Fraser-Liggett C.M."/>
            <person name="Haas B.J."/>
            <person name="Inman J.M."/>
            <person name="Kent R."/>
            <person name="Lemieux S."/>
            <person name="Malavazi I."/>
            <person name="Orvis J."/>
            <person name="Roemer T."/>
            <person name="Ronning C.M."/>
            <person name="Sundaram J.P."/>
            <person name="Sutton G."/>
            <person name="Turner G."/>
            <person name="Venter J.C."/>
            <person name="White O.R."/>
            <person name="Whitty B.R."/>
            <person name="Youngman P."/>
            <person name="Wolfe K.H."/>
            <person name="Goldman G.H."/>
            <person name="Wortman J.R."/>
            <person name="Jiang B."/>
            <person name="Denning D.W."/>
            <person name="Nierman W.C."/>
        </authorList>
    </citation>
    <scope>NUCLEOTIDE SEQUENCE [LARGE SCALE GENOMIC DNA]</scope>
    <source>
        <strain evidence="3">CBS 144.89 / FGSC A1163 / CEA10</strain>
    </source>
</reference>
<feature type="compositionally biased region" description="Low complexity" evidence="1">
    <location>
        <begin position="201"/>
        <end position="229"/>
    </location>
</feature>
<evidence type="ECO:0000256" key="1">
    <source>
        <dbReference type="SAM" id="MobiDB-lite"/>
    </source>
</evidence>
<evidence type="ECO:0000313" key="2">
    <source>
        <dbReference type="EMBL" id="EDP54760.1"/>
    </source>
</evidence>
<dbReference type="PANTHER" id="PTHR39610">
    <property type="entry name" value="BZIP DOMAIN-CONTAINING PROTEIN-RELATED"/>
    <property type="match status" value="1"/>
</dbReference>
<dbReference type="Pfam" id="PF07445">
    <property type="entry name" value="PriC"/>
    <property type="match status" value="1"/>
</dbReference>
<dbReference type="VEuPathDB" id="FungiDB:AFUB_028200"/>
<dbReference type="AlphaFoldDB" id="B0XSY2"/>
<dbReference type="PhylomeDB" id="B0XSY2"/>
<feature type="compositionally biased region" description="Polar residues" evidence="1">
    <location>
        <begin position="94"/>
        <end position="105"/>
    </location>
</feature>
<feature type="region of interest" description="Disordered" evidence="1">
    <location>
        <begin position="157"/>
        <end position="260"/>
    </location>
</feature>
<sequence>MPPDLNSLPPSRSPSSPRPPRTAPASSESVSVVSPAASSTTMNNNSNATDLSRRSSRASPRTRLSISEHRRPPTGTNSNLSESEIPPAEHRSSLSHALRTSSPTIGGSPVIATGDPHHQRAPSLGELHQELEQEQEAQVNRLLQMIRSQQAQLQQLQQQQQQQQSGAAVEDSTPPSERSAGVPIIPPLPAAGSGRTSTQFPSSLSSHRASRPSSQTASPSLRPLPSASLHGTSVDSSRGPEGLDLVASTSETSSRRGSRDEVAFYQAEASMLNRENQMLRQRIRELGLSAVFPPSVICAKSRHLGLTTSGARPEQNVPPATQGTETADQHASAGVGPATEPTNKS</sequence>
<feature type="region of interest" description="Disordered" evidence="1">
    <location>
        <begin position="1"/>
        <end position="121"/>
    </location>
</feature>
<organism evidence="2 3">
    <name type="scientific">Aspergillus fumigatus (strain CBS 144.89 / FGSC A1163 / CEA10)</name>
    <name type="common">Neosartorya fumigata</name>
    <dbReference type="NCBI Taxonomy" id="451804"/>
    <lineage>
        <taxon>Eukaryota</taxon>
        <taxon>Fungi</taxon>
        <taxon>Dikarya</taxon>
        <taxon>Ascomycota</taxon>
        <taxon>Pezizomycotina</taxon>
        <taxon>Eurotiomycetes</taxon>
        <taxon>Eurotiomycetidae</taxon>
        <taxon>Eurotiales</taxon>
        <taxon>Aspergillaceae</taxon>
        <taxon>Aspergillus</taxon>
        <taxon>Aspergillus subgen. Fumigati</taxon>
    </lineage>
</organism>
<proteinExistence type="predicted"/>
<protein>
    <submittedName>
        <fullName evidence="2">Uncharacterized protein</fullName>
    </submittedName>
</protein>
<feature type="compositionally biased region" description="Low complexity" evidence="1">
    <location>
        <begin position="23"/>
        <end position="49"/>
    </location>
</feature>
<dbReference type="PANTHER" id="PTHR39610:SF2">
    <property type="entry name" value="BZIP DOMAIN-CONTAINING PROTEIN"/>
    <property type="match status" value="1"/>
</dbReference>
<dbReference type="InterPro" id="IPR010890">
    <property type="entry name" value="PriC"/>
</dbReference>
<dbReference type="Proteomes" id="UP000001699">
    <property type="component" value="Unassembled WGS sequence"/>
</dbReference>
<name>B0XSY2_ASPFC</name>
<accession>B0XSY2</accession>
<dbReference type="OrthoDB" id="5407781at2759"/>
<keyword evidence="3" id="KW-1185">Reference proteome</keyword>
<gene>
    <name evidence="2" type="ORF">AFUB_028200</name>
</gene>